<keyword evidence="2" id="KW-1185">Reference proteome</keyword>
<sequence length="281" mass="33598">MNELLRFTCWFNFYVRRVGIQIKIDTFNILKGYTNVNQTHTCNDEDKINFEKCPIRAYLKIQRKNPIIISEFSSNEIERKIHYSMSLTQEEVREAEQDHQTIQAFTLYFVSGFDHDMGIDDTNWYSFDILLTDFNFGMLSKRCDNCLGINQIVQYSGIIKYESSINRYHIMDIDFEPFRMSIIKINIIDVDTTLKFDYRFMFNKIEPFSVFKFEQEFVCLANDGIKIKYYTVLNSLYYHYLDSEQYISLNLTSPFTSNIHKFEYSVNARILAEVDIKYKYN</sequence>
<dbReference type="Proteomes" id="UP000031668">
    <property type="component" value="Unassembled WGS sequence"/>
</dbReference>
<comment type="caution">
    <text evidence="1">The sequence shown here is derived from an EMBL/GenBank/DDBJ whole genome shotgun (WGS) entry which is preliminary data.</text>
</comment>
<gene>
    <name evidence="1" type="ORF">RF11_09833</name>
</gene>
<evidence type="ECO:0000313" key="1">
    <source>
        <dbReference type="EMBL" id="KII73200.1"/>
    </source>
</evidence>
<accession>A0A0C2NA17</accession>
<name>A0A0C2NA17_THEKT</name>
<proteinExistence type="predicted"/>
<organism evidence="1 2">
    <name type="scientific">Thelohanellus kitauei</name>
    <name type="common">Myxosporean</name>
    <dbReference type="NCBI Taxonomy" id="669202"/>
    <lineage>
        <taxon>Eukaryota</taxon>
        <taxon>Metazoa</taxon>
        <taxon>Cnidaria</taxon>
        <taxon>Myxozoa</taxon>
        <taxon>Myxosporea</taxon>
        <taxon>Bivalvulida</taxon>
        <taxon>Platysporina</taxon>
        <taxon>Myxobolidae</taxon>
        <taxon>Thelohanellus</taxon>
    </lineage>
</organism>
<dbReference type="EMBL" id="JWZT01000930">
    <property type="protein sequence ID" value="KII73200.1"/>
    <property type="molecule type" value="Genomic_DNA"/>
</dbReference>
<evidence type="ECO:0000313" key="2">
    <source>
        <dbReference type="Proteomes" id="UP000031668"/>
    </source>
</evidence>
<protein>
    <submittedName>
        <fullName evidence="1">Uncharacterized protein</fullName>
    </submittedName>
</protein>
<dbReference type="AlphaFoldDB" id="A0A0C2NA17"/>
<reference evidence="1 2" key="1">
    <citation type="journal article" date="2014" name="Genome Biol. Evol.">
        <title>The genome of the myxosporean Thelohanellus kitauei shows adaptations to nutrient acquisition within its fish host.</title>
        <authorList>
            <person name="Yang Y."/>
            <person name="Xiong J."/>
            <person name="Zhou Z."/>
            <person name="Huo F."/>
            <person name="Miao W."/>
            <person name="Ran C."/>
            <person name="Liu Y."/>
            <person name="Zhang J."/>
            <person name="Feng J."/>
            <person name="Wang M."/>
            <person name="Wang M."/>
            <person name="Wang L."/>
            <person name="Yao B."/>
        </authorList>
    </citation>
    <scope>NUCLEOTIDE SEQUENCE [LARGE SCALE GENOMIC DNA]</scope>
    <source>
        <strain evidence="1">Wuqing</strain>
    </source>
</reference>